<evidence type="ECO:0000256" key="1">
    <source>
        <dbReference type="SAM" id="MobiDB-lite"/>
    </source>
</evidence>
<proteinExistence type="predicted"/>
<dbReference type="KEGG" id="aalt:CC77DRAFT_1025165"/>
<dbReference type="EMBL" id="KV441495">
    <property type="protein sequence ID" value="OAG15082.1"/>
    <property type="molecule type" value="Genomic_DNA"/>
</dbReference>
<accession>A0A177D7K3</accession>
<reference evidence="2 3" key="1">
    <citation type="submission" date="2016-05" db="EMBL/GenBank/DDBJ databases">
        <title>Comparative analysis of secretome profiles of manganese(II)-oxidizing ascomycete fungi.</title>
        <authorList>
            <consortium name="DOE Joint Genome Institute"/>
            <person name="Zeiner C.A."/>
            <person name="Purvine S.O."/>
            <person name="Zink E.M."/>
            <person name="Wu S."/>
            <person name="Pasa-Tolic L."/>
            <person name="Chaput D.L."/>
            <person name="Haridas S."/>
            <person name="Grigoriev I.V."/>
            <person name="Santelli C.M."/>
            <person name="Hansel C.M."/>
        </authorList>
    </citation>
    <scope>NUCLEOTIDE SEQUENCE [LARGE SCALE GENOMIC DNA]</scope>
    <source>
        <strain evidence="2 3">SRC1lrK2f</strain>
    </source>
</reference>
<feature type="compositionally biased region" description="Basic residues" evidence="1">
    <location>
        <begin position="40"/>
        <end position="49"/>
    </location>
</feature>
<dbReference type="RefSeq" id="XP_018380503.1">
    <property type="nucleotide sequence ID" value="XM_018526014.1"/>
</dbReference>
<gene>
    <name evidence="2" type="ORF">CC77DRAFT_1025165</name>
</gene>
<evidence type="ECO:0000313" key="2">
    <source>
        <dbReference type="EMBL" id="OAG15082.1"/>
    </source>
</evidence>
<dbReference type="Proteomes" id="UP000077248">
    <property type="component" value="Unassembled WGS sequence"/>
</dbReference>
<feature type="region of interest" description="Disordered" evidence="1">
    <location>
        <begin position="28"/>
        <end position="54"/>
    </location>
</feature>
<keyword evidence="3" id="KW-1185">Reference proteome</keyword>
<dbReference type="GeneID" id="29111608"/>
<dbReference type="VEuPathDB" id="FungiDB:CC77DRAFT_1025165"/>
<feature type="compositionally biased region" description="Polar residues" evidence="1">
    <location>
        <begin position="29"/>
        <end position="39"/>
    </location>
</feature>
<dbReference type="AlphaFoldDB" id="A0A177D7K3"/>
<protein>
    <submittedName>
        <fullName evidence="2">Uncharacterized protein</fullName>
    </submittedName>
</protein>
<dbReference type="OMA" id="THIDYGP"/>
<sequence length="285" mass="32647">MPLLLADLLPPPQKAFIKSSTERIAAEATETQLASNNGRKSPRNRRPRPAHPILLKPPELPEDNIFTHFQDEADRKDGASCVFLLWGSTDSERFPTWAIDVPIADSKSEDEIFTSLAKQYAEELGFWRRYLTFRKFSRLRPVTFRLISRSSAKFLVFTEPLDLLKCHKIYSQRREKAGTIIGSITHIDYGPYPEECYRDSSGEWEHCNSDCPWNSSSGLDDGVCPFLEWETSNDWLNWIETAPFLSSYFRNPAGARSQDILNGFDGHCFIHKYRQVLGTHVVELG</sequence>
<evidence type="ECO:0000313" key="3">
    <source>
        <dbReference type="Proteomes" id="UP000077248"/>
    </source>
</evidence>
<name>A0A177D7K3_ALTAL</name>
<organism evidence="2 3">
    <name type="scientific">Alternaria alternata</name>
    <name type="common">Alternaria rot fungus</name>
    <name type="synonym">Torula alternata</name>
    <dbReference type="NCBI Taxonomy" id="5599"/>
    <lineage>
        <taxon>Eukaryota</taxon>
        <taxon>Fungi</taxon>
        <taxon>Dikarya</taxon>
        <taxon>Ascomycota</taxon>
        <taxon>Pezizomycotina</taxon>
        <taxon>Dothideomycetes</taxon>
        <taxon>Pleosporomycetidae</taxon>
        <taxon>Pleosporales</taxon>
        <taxon>Pleosporineae</taxon>
        <taxon>Pleosporaceae</taxon>
        <taxon>Alternaria</taxon>
        <taxon>Alternaria sect. Alternaria</taxon>
        <taxon>Alternaria alternata complex</taxon>
    </lineage>
</organism>